<gene>
    <name evidence="1" type="ORF">MGAL_10B082046</name>
</gene>
<dbReference type="Proteomes" id="UP000596742">
    <property type="component" value="Unassembled WGS sequence"/>
</dbReference>
<evidence type="ECO:0000313" key="2">
    <source>
        <dbReference type="Proteomes" id="UP000596742"/>
    </source>
</evidence>
<keyword evidence="2" id="KW-1185">Reference proteome</keyword>
<protein>
    <submittedName>
        <fullName evidence="1">Uncharacterized protein</fullName>
    </submittedName>
</protein>
<sequence length="154" mass="17279">MPYTISPKVLLIKRLKLGKKYVRPDAAKTKEESLNALTILKENVTKVDISKVKGRKKGQESREDIKQQRQIVKPVLERSGFQTDKPIPAEYATRYNNPLFGSRTRTPLQPATQATTTFVEIVTSRKKIIAVNSANKLCKTASYLRSTGENALCS</sequence>
<dbReference type="AlphaFoldDB" id="A0A8B6DCJ3"/>
<evidence type="ECO:0000313" key="1">
    <source>
        <dbReference type="EMBL" id="VDI17280.1"/>
    </source>
</evidence>
<organism evidence="1 2">
    <name type="scientific">Mytilus galloprovincialis</name>
    <name type="common">Mediterranean mussel</name>
    <dbReference type="NCBI Taxonomy" id="29158"/>
    <lineage>
        <taxon>Eukaryota</taxon>
        <taxon>Metazoa</taxon>
        <taxon>Spiralia</taxon>
        <taxon>Lophotrochozoa</taxon>
        <taxon>Mollusca</taxon>
        <taxon>Bivalvia</taxon>
        <taxon>Autobranchia</taxon>
        <taxon>Pteriomorphia</taxon>
        <taxon>Mytilida</taxon>
        <taxon>Mytiloidea</taxon>
        <taxon>Mytilidae</taxon>
        <taxon>Mytilinae</taxon>
        <taxon>Mytilus</taxon>
    </lineage>
</organism>
<comment type="caution">
    <text evidence="1">The sequence shown here is derived from an EMBL/GenBank/DDBJ whole genome shotgun (WGS) entry which is preliminary data.</text>
</comment>
<dbReference type="EMBL" id="UYJE01003202">
    <property type="protein sequence ID" value="VDI17280.1"/>
    <property type="molecule type" value="Genomic_DNA"/>
</dbReference>
<accession>A0A8B6DCJ3</accession>
<proteinExistence type="predicted"/>
<name>A0A8B6DCJ3_MYTGA</name>
<reference evidence="1" key="1">
    <citation type="submission" date="2018-11" db="EMBL/GenBank/DDBJ databases">
        <authorList>
            <person name="Alioto T."/>
            <person name="Alioto T."/>
        </authorList>
    </citation>
    <scope>NUCLEOTIDE SEQUENCE</scope>
</reference>